<dbReference type="AlphaFoldDB" id="A0A6A3K605"/>
<evidence type="ECO:0000256" key="1">
    <source>
        <dbReference type="SAM" id="MobiDB-lite"/>
    </source>
</evidence>
<dbReference type="EMBL" id="QXGD01000900">
    <property type="protein sequence ID" value="KAE9220867.1"/>
    <property type="molecule type" value="Genomic_DNA"/>
</dbReference>
<dbReference type="EMBL" id="QXGB01000869">
    <property type="protein sequence ID" value="KAE9202365.1"/>
    <property type="molecule type" value="Genomic_DNA"/>
</dbReference>
<feature type="domain" description="SCP" evidence="2">
    <location>
        <begin position="11"/>
        <end position="128"/>
    </location>
</feature>
<evidence type="ECO:0000313" key="14">
    <source>
        <dbReference type="Proteomes" id="UP000433483"/>
    </source>
</evidence>
<evidence type="ECO:0000313" key="8">
    <source>
        <dbReference type="EMBL" id="KAE9202365.1"/>
    </source>
</evidence>
<dbReference type="Proteomes" id="UP000433483">
    <property type="component" value="Unassembled WGS sequence"/>
</dbReference>
<evidence type="ECO:0000313" key="3">
    <source>
        <dbReference type="EMBL" id="KAE8933927.1"/>
    </source>
</evidence>
<dbReference type="EMBL" id="QXFZ01000900">
    <property type="protein sequence ID" value="KAE9101773.1"/>
    <property type="molecule type" value="Genomic_DNA"/>
</dbReference>
<dbReference type="OrthoDB" id="568194at2759"/>
<dbReference type="Proteomes" id="UP000488956">
    <property type="component" value="Unassembled WGS sequence"/>
</dbReference>
<gene>
    <name evidence="11" type="ORF">PF001_g14146</name>
    <name evidence="10" type="ORF">PF002_g15762</name>
    <name evidence="9" type="ORF">PF004_g14121</name>
    <name evidence="8" type="ORF">PF005_g14590</name>
    <name evidence="7" type="ORF">PF006_g13781</name>
    <name evidence="6" type="ORF">PF007_g15006</name>
    <name evidence="12" type="ORF">PF008_g15386</name>
    <name evidence="3" type="ORF">PF009_g16088</name>
    <name evidence="5" type="ORF">PF010_g14380</name>
    <name evidence="4" type="ORF">PF011_g13247</name>
</gene>
<evidence type="ECO:0000313" key="7">
    <source>
        <dbReference type="EMBL" id="KAE9139257.1"/>
    </source>
</evidence>
<evidence type="ECO:0000313" key="4">
    <source>
        <dbReference type="EMBL" id="KAE9002599.1"/>
    </source>
</evidence>
<evidence type="ECO:0000313" key="10">
    <source>
        <dbReference type="EMBL" id="KAE9220867.1"/>
    </source>
</evidence>
<feature type="compositionally biased region" description="Acidic residues" evidence="1">
    <location>
        <begin position="155"/>
        <end position="164"/>
    </location>
</feature>
<protein>
    <recommendedName>
        <fullName evidence="2">SCP domain-containing protein</fullName>
    </recommendedName>
</protein>
<dbReference type="PANTHER" id="PTHR31157:SF1">
    <property type="entry name" value="SCP DOMAIN-CONTAINING PROTEIN"/>
    <property type="match status" value="1"/>
</dbReference>
<keyword evidence="14" id="KW-1185">Reference proteome</keyword>
<accession>A0A6A3K605</accession>
<dbReference type="PANTHER" id="PTHR31157">
    <property type="entry name" value="SCP DOMAIN-CONTAINING PROTEIN"/>
    <property type="match status" value="1"/>
</dbReference>
<evidence type="ECO:0000313" key="12">
    <source>
        <dbReference type="EMBL" id="KAE9331513.1"/>
    </source>
</evidence>
<evidence type="ECO:0000313" key="13">
    <source>
        <dbReference type="Proteomes" id="UP000429523"/>
    </source>
</evidence>
<evidence type="ECO:0000313" key="5">
    <source>
        <dbReference type="EMBL" id="KAE9101656.1"/>
    </source>
</evidence>
<dbReference type="Gene3D" id="3.40.33.10">
    <property type="entry name" value="CAP"/>
    <property type="match status" value="1"/>
</dbReference>
<dbReference type="Proteomes" id="UP000429523">
    <property type="component" value="Unassembled WGS sequence"/>
</dbReference>
<evidence type="ECO:0000313" key="18">
    <source>
        <dbReference type="Proteomes" id="UP000441208"/>
    </source>
</evidence>
<dbReference type="SUPFAM" id="SSF55797">
    <property type="entry name" value="PR-1-like"/>
    <property type="match status" value="1"/>
</dbReference>
<name>A0A6A3K605_9STRA</name>
<dbReference type="Proteomes" id="UP000437068">
    <property type="component" value="Unassembled WGS sequence"/>
</dbReference>
<organism evidence="4 19">
    <name type="scientific">Phytophthora fragariae</name>
    <dbReference type="NCBI Taxonomy" id="53985"/>
    <lineage>
        <taxon>Eukaryota</taxon>
        <taxon>Sar</taxon>
        <taxon>Stramenopiles</taxon>
        <taxon>Oomycota</taxon>
        <taxon>Peronosporomycetes</taxon>
        <taxon>Peronosporales</taxon>
        <taxon>Peronosporaceae</taxon>
        <taxon>Phytophthora</taxon>
    </lineage>
</organism>
<evidence type="ECO:0000313" key="11">
    <source>
        <dbReference type="EMBL" id="KAE9302107.1"/>
    </source>
</evidence>
<dbReference type="Proteomes" id="UP000476176">
    <property type="component" value="Unassembled WGS sequence"/>
</dbReference>
<proteinExistence type="predicted"/>
<dbReference type="EMBL" id="QXFW01000806">
    <property type="protein sequence ID" value="KAE9002599.1"/>
    <property type="molecule type" value="Genomic_DNA"/>
</dbReference>
<dbReference type="InterPro" id="IPR035940">
    <property type="entry name" value="CAP_sf"/>
</dbReference>
<evidence type="ECO:0000313" key="20">
    <source>
        <dbReference type="Proteomes" id="UP000476176"/>
    </source>
</evidence>
<dbReference type="Proteomes" id="UP000486351">
    <property type="component" value="Unassembled WGS sequence"/>
</dbReference>
<evidence type="ECO:0000313" key="19">
    <source>
        <dbReference type="Proteomes" id="UP000460718"/>
    </source>
</evidence>
<dbReference type="EMBL" id="QXGC01000888">
    <property type="protein sequence ID" value="KAE9217560.1"/>
    <property type="molecule type" value="Genomic_DNA"/>
</dbReference>
<dbReference type="InterPro" id="IPR014044">
    <property type="entry name" value="CAP_dom"/>
</dbReference>
<evidence type="ECO:0000259" key="2">
    <source>
        <dbReference type="Pfam" id="PF00188"/>
    </source>
</evidence>
<evidence type="ECO:0000313" key="22">
    <source>
        <dbReference type="Proteomes" id="UP000488956"/>
    </source>
</evidence>
<dbReference type="Proteomes" id="UP000440367">
    <property type="component" value="Unassembled WGS sequence"/>
</dbReference>
<dbReference type="EMBL" id="QXFX01000886">
    <property type="protein sequence ID" value="KAE9101656.1"/>
    <property type="molecule type" value="Genomic_DNA"/>
</dbReference>
<evidence type="ECO:0000313" key="9">
    <source>
        <dbReference type="EMBL" id="KAE9217560.1"/>
    </source>
</evidence>
<dbReference type="Proteomes" id="UP000460718">
    <property type="component" value="Unassembled WGS sequence"/>
</dbReference>
<dbReference type="CDD" id="cd05379">
    <property type="entry name" value="CAP_bacterial"/>
    <property type="match status" value="1"/>
</dbReference>
<dbReference type="EMBL" id="QXGA01000834">
    <property type="protein sequence ID" value="KAE9139257.1"/>
    <property type="molecule type" value="Genomic_DNA"/>
</dbReference>
<dbReference type="Pfam" id="PF00188">
    <property type="entry name" value="CAP"/>
    <property type="match status" value="1"/>
</dbReference>
<dbReference type="EMBL" id="QXGE01000867">
    <property type="protein sequence ID" value="KAE9302107.1"/>
    <property type="molecule type" value="Genomic_DNA"/>
</dbReference>
<sequence length="194" mass="21618">MQPSDYLASMLERVNQERATKNLPPLRMHSKLQAAAQRQADDMAANNFMGHQGSDGSKMAQRAAEAGFTGDAVAENVAAGQKSVSAVVDSWMKSPGHRRNILGNYTVFGAAYAHNRLSKYKHSWTQVFGRGGNDDIDDDNDVPWTSTGHDFSPESTEEDSASEPENDRHRLMDRDEKELTVRVVTCTGCWCFWY</sequence>
<dbReference type="Proteomes" id="UP000441208">
    <property type="component" value="Unassembled WGS sequence"/>
</dbReference>
<reference evidence="19 20" key="1">
    <citation type="submission" date="2018-09" db="EMBL/GenBank/DDBJ databases">
        <title>Genomic investigation of the strawberry pathogen Phytophthora fragariae indicates pathogenicity is determined by transcriptional variation in three key races.</title>
        <authorList>
            <person name="Adams T.M."/>
            <person name="Armitage A.D."/>
            <person name="Sobczyk M.K."/>
            <person name="Bates H.J."/>
            <person name="Dunwell J.M."/>
            <person name="Nellist C.F."/>
            <person name="Harrison R.J."/>
        </authorList>
    </citation>
    <scope>NUCLEOTIDE SEQUENCE [LARGE SCALE GENOMIC DNA]</scope>
    <source>
        <strain evidence="11 15">A4</strain>
        <strain evidence="10 16">BC-1</strain>
        <strain evidence="9 20">BC-23</strain>
        <strain evidence="8 14">NOV-27</strain>
        <strain evidence="7 17">NOV-5</strain>
        <strain evidence="6 18">NOV-71</strain>
        <strain evidence="12 21">NOV-77</strain>
        <strain evidence="3 13">NOV-9</strain>
        <strain evidence="5 22">ONT-3</strain>
        <strain evidence="4 19">SCRP245</strain>
    </source>
</reference>
<dbReference type="EMBL" id="QXFY01000997">
    <property type="protein sequence ID" value="KAE9331513.1"/>
    <property type="molecule type" value="Genomic_DNA"/>
</dbReference>
<dbReference type="EMBL" id="QXGF01000962">
    <property type="protein sequence ID" value="KAE8933927.1"/>
    <property type="molecule type" value="Genomic_DNA"/>
</dbReference>
<comment type="caution">
    <text evidence="4">The sequence shown here is derived from an EMBL/GenBank/DDBJ whole genome shotgun (WGS) entry which is preliminary data.</text>
</comment>
<evidence type="ECO:0000313" key="15">
    <source>
        <dbReference type="Proteomes" id="UP000437068"/>
    </source>
</evidence>
<dbReference type="Proteomes" id="UP000440732">
    <property type="component" value="Unassembled WGS sequence"/>
</dbReference>
<feature type="region of interest" description="Disordered" evidence="1">
    <location>
        <begin position="131"/>
        <end position="172"/>
    </location>
</feature>
<evidence type="ECO:0000313" key="6">
    <source>
        <dbReference type="EMBL" id="KAE9101773.1"/>
    </source>
</evidence>
<evidence type="ECO:0000313" key="21">
    <source>
        <dbReference type="Proteomes" id="UP000486351"/>
    </source>
</evidence>
<evidence type="ECO:0000313" key="17">
    <source>
        <dbReference type="Proteomes" id="UP000440732"/>
    </source>
</evidence>
<evidence type="ECO:0000313" key="16">
    <source>
        <dbReference type="Proteomes" id="UP000440367"/>
    </source>
</evidence>